<evidence type="ECO:0000256" key="5">
    <source>
        <dbReference type="ARBA" id="ARBA00019784"/>
    </source>
</evidence>
<feature type="binding site" evidence="9">
    <location>
        <position position="102"/>
    </location>
    <ligand>
        <name>Mg(2+)</name>
        <dbReference type="ChEBI" id="CHEBI:18420"/>
        <label>1</label>
        <note>catalytic</note>
    </ligand>
</feature>
<evidence type="ECO:0000256" key="8">
    <source>
        <dbReference type="ARBA" id="ARBA00022842"/>
    </source>
</evidence>
<comment type="catalytic activity">
    <reaction evidence="1">
        <text>a myo-inositol phosphate + H2O = myo-inositol + phosphate</text>
        <dbReference type="Rhea" id="RHEA:24056"/>
        <dbReference type="ChEBI" id="CHEBI:15377"/>
        <dbReference type="ChEBI" id="CHEBI:17268"/>
        <dbReference type="ChEBI" id="CHEBI:43474"/>
        <dbReference type="ChEBI" id="CHEBI:84139"/>
        <dbReference type="EC" id="3.1.3.25"/>
    </reaction>
</comment>
<organism evidence="10 11">
    <name type="scientific">Rhodobacter capsulatus</name>
    <name type="common">Rhodopseudomonas capsulata</name>
    <dbReference type="NCBI Taxonomy" id="1061"/>
    <lineage>
        <taxon>Bacteria</taxon>
        <taxon>Pseudomonadati</taxon>
        <taxon>Pseudomonadota</taxon>
        <taxon>Alphaproteobacteria</taxon>
        <taxon>Rhodobacterales</taxon>
        <taxon>Rhodobacter group</taxon>
        <taxon>Rhodobacter</taxon>
    </lineage>
</organism>
<dbReference type="InterPro" id="IPR000760">
    <property type="entry name" value="Inositol_monophosphatase-like"/>
</dbReference>
<dbReference type="RefSeq" id="WP_136905323.1">
    <property type="nucleotide sequence ID" value="NZ_SWJZ01000016.1"/>
</dbReference>
<dbReference type="AlphaFoldDB" id="A0A4U1JVR2"/>
<gene>
    <name evidence="10" type="ORF">FBT96_05465</name>
</gene>
<dbReference type="SUPFAM" id="SSF56655">
    <property type="entry name" value="Carbohydrate phosphatase"/>
    <property type="match status" value="1"/>
</dbReference>
<comment type="similarity">
    <text evidence="3">Belongs to the inositol monophosphatase superfamily.</text>
</comment>
<dbReference type="Gene3D" id="3.30.540.10">
    <property type="entry name" value="Fructose-1,6-Bisphosphatase, subunit A, domain 1"/>
    <property type="match status" value="1"/>
</dbReference>
<reference evidence="10 11" key="1">
    <citation type="submission" date="2019-04" db="EMBL/GenBank/DDBJ databases">
        <title>Draft Whole-Genome sequence of the purple photosynthetic bacterium Rhodobacter capsulatus SP108 with an indigenous class A beta-lactamase.</title>
        <authorList>
            <person name="Robertson S."/>
            <person name="Meyer T.E."/>
            <person name="Kyndt J.A."/>
        </authorList>
    </citation>
    <scope>NUCLEOTIDE SEQUENCE [LARGE SCALE GENOMIC DNA]</scope>
    <source>
        <strain evidence="10 11">SP108</strain>
    </source>
</reference>
<keyword evidence="8 9" id="KW-0460">Magnesium</keyword>
<keyword evidence="7" id="KW-0378">Hydrolase</keyword>
<evidence type="ECO:0000313" key="11">
    <source>
        <dbReference type="Proteomes" id="UP000310597"/>
    </source>
</evidence>
<dbReference type="FunFam" id="3.30.540.10:FF:000003">
    <property type="entry name" value="Inositol-1-monophosphatase"/>
    <property type="match status" value="1"/>
</dbReference>
<dbReference type="GO" id="GO:0007165">
    <property type="term" value="P:signal transduction"/>
    <property type="evidence" value="ECO:0007669"/>
    <property type="project" value="TreeGrafter"/>
</dbReference>
<dbReference type="Gene3D" id="3.40.190.80">
    <property type="match status" value="1"/>
</dbReference>
<evidence type="ECO:0000256" key="9">
    <source>
        <dbReference type="PIRSR" id="PIRSR600760-2"/>
    </source>
</evidence>
<dbReference type="GO" id="GO:0006020">
    <property type="term" value="P:inositol metabolic process"/>
    <property type="evidence" value="ECO:0007669"/>
    <property type="project" value="TreeGrafter"/>
</dbReference>
<protein>
    <recommendedName>
        <fullName evidence="5">Inositol-1-monophosphatase</fullName>
        <ecNumber evidence="4">3.1.3.25</ecNumber>
    </recommendedName>
</protein>
<evidence type="ECO:0000256" key="1">
    <source>
        <dbReference type="ARBA" id="ARBA00001033"/>
    </source>
</evidence>
<dbReference type="PANTHER" id="PTHR20854:SF4">
    <property type="entry name" value="INOSITOL-1-MONOPHOSPHATASE-RELATED"/>
    <property type="match status" value="1"/>
</dbReference>
<dbReference type="OrthoDB" id="9785695at2"/>
<comment type="cofactor">
    <cofactor evidence="2 9">
        <name>Mg(2+)</name>
        <dbReference type="ChEBI" id="CHEBI:18420"/>
    </cofactor>
</comment>
<evidence type="ECO:0000256" key="4">
    <source>
        <dbReference type="ARBA" id="ARBA00013106"/>
    </source>
</evidence>
<accession>A0A4U1JVR2</accession>
<dbReference type="GO" id="GO:0046872">
    <property type="term" value="F:metal ion binding"/>
    <property type="evidence" value="ECO:0007669"/>
    <property type="project" value="UniProtKB-KW"/>
</dbReference>
<evidence type="ECO:0000256" key="7">
    <source>
        <dbReference type="ARBA" id="ARBA00022801"/>
    </source>
</evidence>
<dbReference type="InterPro" id="IPR020583">
    <property type="entry name" value="Inositol_monoP_metal-BS"/>
</dbReference>
<proteinExistence type="inferred from homology"/>
<sequence>MTSLLAAPPAAPTPTAPALDARFAALREIAARAGAAAAAAFRSRPRGTFTLKGPQDYLTEADAAVEALIRHEIATRFPGDAILGEEGGGAVGAVTWVIDPIDGTANFARGVAHFCVSIAVALEGRAEMAAIVQPISGETWLARRGRGATLNGRPLAVRKGAQPEQAILELGWSGRLATSGYLRALACLLSAGVSVRRAGSGALALAHVADGRSDGYGEPLMHSWDCLAGLLLVSEAGGQVGPWPAGLADLAAPGRVLAAASPAIETLLDQALAESADERHP</sequence>
<feature type="binding site" evidence="9">
    <location>
        <position position="225"/>
    </location>
    <ligand>
        <name>Mg(2+)</name>
        <dbReference type="ChEBI" id="CHEBI:18420"/>
        <label>1</label>
        <note>catalytic</note>
    </ligand>
</feature>
<dbReference type="EC" id="3.1.3.25" evidence="4"/>
<dbReference type="EMBL" id="SWJZ01000016">
    <property type="protein sequence ID" value="TKD22763.1"/>
    <property type="molecule type" value="Genomic_DNA"/>
</dbReference>
<dbReference type="PROSITE" id="PS00629">
    <property type="entry name" value="IMP_1"/>
    <property type="match status" value="1"/>
</dbReference>
<name>A0A4U1JVR2_RHOCA</name>
<comment type="caution">
    <text evidence="10">The sequence shown here is derived from an EMBL/GenBank/DDBJ whole genome shotgun (WGS) entry which is preliminary data.</text>
</comment>
<dbReference type="Pfam" id="PF00459">
    <property type="entry name" value="Inositol_P"/>
    <property type="match status" value="1"/>
</dbReference>
<evidence type="ECO:0000256" key="3">
    <source>
        <dbReference type="ARBA" id="ARBA00009759"/>
    </source>
</evidence>
<dbReference type="PANTHER" id="PTHR20854">
    <property type="entry name" value="INOSITOL MONOPHOSPHATASE"/>
    <property type="match status" value="1"/>
</dbReference>
<feature type="binding site" evidence="9">
    <location>
        <position position="99"/>
    </location>
    <ligand>
        <name>Mg(2+)</name>
        <dbReference type="ChEBI" id="CHEBI:18420"/>
        <label>1</label>
        <note>catalytic</note>
    </ligand>
</feature>
<feature type="binding site" evidence="9">
    <location>
        <position position="101"/>
    </location>
    <ligand>
        <name>Mg(2+)</name>
        <dbReference type="ChEBI" id="CHEBI:18420"/>
        <label>1</label>
        <note>catalytic</note>
    </ligand>
</feature>
<evidence type="ECO:0000313" key="10">
    <source>
        <dbReference type="EMBL" id="TKD22763.1"/>
    </source>
</evidence>
<keyword evidence="6 9" id="KW-0479">Metal-binding</keyword>
<dbReference type="Proteomes" id="UP000310597">
    <property type="component" value="Unassembled WGS sequence"/>
</dbReference>
<feature type="binding site" evidence="9">
    <location>
        <position position="85"/>
    </location>
    <ligand>
        <name>Mg(2+)</name>
        <dbReference type="ChEBI" id="CHEBI:18420"/>
        <label>1</label>
        <note>catalytic</note>
    </ligand>
</feature>
<dbReference type="GO" id="GO:0008934">
    <property type="term" value="F:inositol monophosphate 1-phosphatase activity"/>
    <property type="evidence" value="ECO:0007669"/>
    <property type="project" value="TreeGrafter"/>
</dbReference>
<dbReference type="PRINTS" id="PR00377">
    <property type="entry name" value="IMPHPHTASES"/>
</dbReference>
<evidence type="ECO:0000256" key="6">
    <source>
        <dbReference type="ARBA" id="ARBA00022723"/>
    </source>
</evidence>
<evidence type="ECO:0000256" key="2">
    <source>
        <dbReference type="ARBA" id="ARBA00001946"/>
    </source>
</evidence>